<sequence length="72" mass="8365">MLKARLRAAKREQRDRVILAWQIGAFVGMSKMTPLAKVLERLDPPEPEGLLPTTEIMRRMDLWRAAYARDQT</sequence>
<protein>
    <submittedName>
        <fullName evidence="1">Uncharacterized protein</fullName>
    </submittedName>
</protein>
<reference evidence="1" key="1">
    <citation type="submission" date="2021-01" db="EMBL/GenBank/DDBJ databases">
        <title>Genome sequence of Phenylobacterium sp. 20VBR1 isolated from a valley glaceir, Ny-Alesund, Svalbard.</title>
        <authorList>
            <person name="Thomas F.A."/>
            <person name="Krishnan K.P."/>
            <person name="Sinha R.K."/>
        </authorList>
    </citation>
    <scope>NUCLEOTIDE SEQUENCE</scope>
    <source>
        <strain evidence="1">20VBR1</strain>
    </source>
</reference>
<accession>A0A974SA53</accession>
<evidence type="ECO:0000313" key="1">
    <source>
        <dbReference type="EMBL" id="QQZ50312.1"/>
    </source>
</evidence>
<proteinExistence type="predicted"/>
<dbReference type="EMBL" id="CP068570">
    <property type="protein sequence ID" value="QQZ50312.1"/>
    <property type="molecule type" value="Genomic_DNA"/>
</dbReference>
<organism evidence="1">
    <name type="scientific">Phenylobacterium glaciei</name>
    <dbReference type="NCBI Taxonomy" id="2803784"/>
    <lineage>
        <taxon>Bacteria</taxon>
        <taxon>Pseudomonadati</taxon>
        <taxon>Pseudomonadota</taxon>
        <taxon>Alphaproteobacteria</taxon>
        <taxon>Caulobacterales</taxon>
        <taxon>Caulobacteraceae</taxon>
        <taxon>Phenylobacterium</taxon>
    </lineage>
</organism>
<name>A0A974SA53_9CAUL</name>
<dbReference type="AlphaFoldDB" id="A0A974SA53"/>
<gene>
    <name evidence="1" type="ORF">JKL49_00865</name>
</gene>